<dbReference type="AlphaFoldDB" id="A0A4V2UI33"/>
<evidence type="ECO:0000313" key="1">
    <source>
        <dbReference type="EMBL" id="TCS31966.1"/>
    </source>
</evidence>
<dbReference type="RefSeq" id="WP_132260553.1">
    <property type="nucleotide sequence ID" value="NZ_SLZQ01000026.1"/>
</dbReference>
<sequence length="81" mass="9439">MGKEYKIKFKVPADYNPENLFKRVPSPIHRGKMAEIYNFKIEEDGFYFLDSLVDNKVASVAFKHFVDEALSYCDSVEIIEL</sequence>
<keyword evidence="2" id="KW-1185">Reference proteome</keyword>
<reference evidence="1 2" key="1">
    <citation type="submission" date="2019-03" db="EMBL/GenBank/DDBJ databases">
        <title>Genomic Encyclopedia of Type Strains, Phase IV (KMG-IV): sequencing the most valuable type-strain genomes for metagenomic binning, comparative biology and taxonomic classification.</title>
        <authorList>
            <person name="Goeker M."/>
        </authorList>
    </citation>
    <scope>NUCLEOTIDE SEQUENCE [LARGE SCALE GENOMIC DNA]</scope>
    <source>
        <strain evidence="1 2">DSM 7445</strain>
    </source>
</reference>
<comment type="caution">
    <text evidence="1">The sequence shown here is derived from an EMBL/GenBank/DDBJ whole genome shotgun (WGS) entry which is preliminary data.</text>
</comment>
<protein>
    <submittedName>
        <fullName evidence="1">Uncharacterized protein</fullName>
    </submittedName>
</protein>
<dbReference type="OrthoDB" id="8778476at2"/>
<gene>
    <name evidence="1" type="ORF">EDC30_1264</name>
</gene>
<dbReference type="Proteomes" id="UP000295382">
    <property type="component" value="Unassembled WGS sequence"/>
</dbReference>
<dbReference type="EMBL" id="SLZQ01000026">
    <property type="protein sequence ID" value="TCS31966.1"/>
    <property type="molecule type" value="Genomic_DNA"/>
</dbReference>
<organism evidence="1 2">
    <name type="scientific">Paucimonas lemoignei</name>
    <name type="common">Pseudomonas lemoignei</name>
    <dbReference type="NCBI Taxonomy" id="29443"/>
    <lineage>
        <taxon>Bacteria</taxon>
        <taxon>Pseudomonadati</taxon>
        <taxon>Pseudomonadota</taxon>
        <taxon>Betaproteobacteria</taxon>
        <taxon>Burkholderiales</taxon>
        <taxon>Burkholderiaceae</taxon>
        <taxon>Paucimonas</taxon>
    </lineage>
</organism>
<accession>A0A4V2UI33</accession>
<evidence type="ECO:0000313" key="2">
    <source>
        <dbReference type="Proteomes" id="UP000295382"/>
    </source>
</evidence>
<name>A0A4V2UI33_PAULE</name>
<proteinExistence type="predicted"/>